<dbReference type="GO" id="GO:0008757">
    <property type="term" value="F:S-adenosylmethionine-dependent methyltransferase activity"/>
    <property type="evidence" value="ECO:0007669"/>
    <property type="project" value="InterPro"/>
</dbReference>
<dbReference type="GO" id="GO:0032259">
    <property type="term" value="P:methylation"/>
    <property type="evidence" value="ECO:0007669"/>
    <property type="project" value="UniProtKB-KW"/>
</dbReference>
<dbReference type="InterPro" id="IPR050508">
    <property type="entry name" value="Methyltransf_Superfamily"/>
</dbReference>
<dbReference type="AlphaFoldDB" id="A0A5C4Y067"/>
<keyword evidence="3" id="KW-0808">Transferase</keyword>
<proteinExistence type="predicted"/>
<evidence type="ECO:0000259" key="2">
    <source>
        <dbReference type="Pfam" id="PF08241"/>
    </source>
</evidence>
<feature type="compositionally biased region" description="Polar residues" evidence="1">
    <location>
        <begin position="1"/>
        <end position="18"/>
    </location>
</feature>
<feature type="region of interest" description="Disordered" evidence="1">
    <location>
        <begin position="1"/>
        <end position="23"/>
    </location>
</feature>
<dbReference type="Pfam" id="PF08241">
    <property type="entry name" value="Methyltransf_11"/>
    <property type="match status" value="1"/>
</dbReference>
<dbReference type="Gene3D" id="3.40.50.150">
    <property type="entry name" value="Vaccinia Virus protein VP39"/>
    <property type="match status" value="1"/>
</dbReference>
<dbReference type="OrthoDB" id="69144at2"/>
<sequence length="245" mass="26041">MTSVTQKPQMQENLNPVPSGQPALSVAQRSNTLELTARGYALWRARSLGLLSGRPFSLAREARLFRALCRPHAGERWLDAGTSAGFYAGVLASAGCRVLAADLSAAMLREGQRREPSAQIDWALLNLEDSGLPDGSFDGVTVGATLNETHDPARFLRELARVLRPGGQLWLMYVPRTGGPLQSLLSTAALGGLNFPDPAWVARQLPELSLTDGLGVGAVRFGRYVKADAVKTGAEGAGAAQQGHL</sequence>
<accession>A0A5C4Y067</accession>
<dbReference type="Proteomes" id="UP000313988">
    <property type="component" value="Unassembled WGS sequence"/>
</dbReference>
<evidence type="ECO:0000256" key="1">
    <source>
        <dbReference type="SAM" id="MobiDB-lite"/>
    </source>
</evidence>
<dbReference type="InterPro" id="IPR013216">
    <property type="entry name" value="Methyltransf_11"/>
</dbReference>
<evidence type="ECO:0000313" key="4">
    <source>
        <dbReference type="Proteomes" id="UP000313988"/>
    </source>
</evidence>
<protein>
    <submittedName>
        <fullName evidence="3">Class I SAM-dependent methyltransferase</fullName>
    </submittedName>
</protein>
<evidence type="ECO:0000313" key="3">
    <source>
        <dbReference type="EMBL" id="TNM68269.1"/>
    </source>
</evidence>
<gene>
    <name evidence="3" type="ORF">FHR04_16825</name>
</gene>
<dbReference type="PANTHER" id="PTHR42912:SF93">
    <property type="entry name" value="N6-ADENOSINE-METHYLTRANSFERASE TMT1A"/>
    <property type="match status" value="1"/>
</dbReference>
<dbReference type="CDD" id="cd02440">
    <property type="entry name" value="AdoMet_MTases"/>
    <property type="match status" value="1"/>
</dbReference>
<dbReference type="SUPFAM" id="SSF53335">
    <property type="entry name" value="S-adenosyl-L-methionine-dependent methyltransferases"/>
    <property type="match status" value="1"/>
</dbReference>
<feature type="domain" description="Methyltransferase type 11" evidence="2">
    <location>
        <begin position="78"/>
        <end position="170"/>
    </location>
</feature>
<dbReference type="PANTHER" id="PTHR42912">
    <property type="entry name" value="METHYLTRANSFERASE"/>
    <property type="match status" value="1"/>
</dbReference>
<organism evidence="3 4">
    <name type="scientific">Deinococcus radiopugnans ATCC 19172</name>
    <dbReference type="NCBI Taxonomy" id="585398"/>
    <lineage>
        <taxon>Bacteria</taxon>
        <taxon>Thermotogati</taxon>
        <taxon>Deinococcota</taxon>
        <taxon>Deinococci</taxon>
        <taxon>Deinococcales</taxon>
        <taxon>Deinococcaceae</taxon>
        <taxon>Deinococcus</taxon>
    </lineage>
</organism>
<comment type="caution">
    <text evidence="3">The sequence shown here is derived from an EMBL/GenBank/DDBJ whole genome shotgun (WGS) entry which is preliminary data.</text>
</comment>
<dbReference type="EMBL" id="VDMO01000023">
    <property type="protein sequence ID" value="TNM68269.1"/>
    <property type="molecule type" value="Genomic_DNA"/>
</dbReference>
<name>A0A5C4Y067_9DEIO</name>
<reference evidence="3 4" key="1">
    <citation type="submission" date="2019-06" db="EMBL/GenBank/DDBJ databases">
        <title>Genome sequence of Deinococcus radiopugnans ATCC 19172.</title>
        <authorList>
            <person name="Maclea K.S."/>
            <person name="Maynard C.R."/>
        </authorList>
    </citation>
    <scope>NUCLEOTIDE SEQUENCE [LARGE SCALE GENOMIC DNA]</scope>
    <source>
        <strain evidence="3 4">ATCC 19172</strain>
    </source>
</reference>
<dbReference type="InterPro" id="IPR029063">
    <property type="entry name" value="SAM-dependent_MTases_sf"/>
</dbReference>
<dbReference type="RefSeq" id="WP_139404406.1">
    <property type="nucleotide sequence ID" value="NZ_JACHEW010000024.1"/>
</dbReference>
<keyword evidence="3" id="KW-0489">Methyltransferase</keyword>